<feature type="region of interest" description="Disordered" evidence="1">
    <location>
        <begin position="52"/>
        <end position="84"/>
    </location>
</feature>
<protein>
    <submittedName>
        <fullName evidence="3">Uncharacterized protein</fullName>
    </submittedName>
</protein>
<evidence type="ECO:0000313" key="2">
    <source>
        <dbReference type="Proteomes" id="UP000887574"/>
    </source>
</evidence>
<feature type="compositionally biased region" description="Basic and acidic residues" evidence="1">
    <location>
        <begin position="118"/>
        <end position="127"/>
    </location>
</feature>
<keyword evidence="2" id="KW-1185">Reference proteome</keyword>
<dbReference type="AlphaFoldDB" id="A0A915E642"/>
<evidence type="ECO:0000256" key="1">
    <source>
        <dbReference type="SAM" id="MobiDB-lite"/>
    </source>
</evidence>
<proteinExistence type="predicted"/>
<dbReference type="WBParaSite" id="jg2732">
    <property type="protein sequence ID" value="jg2732"/>
    <property type="gene ID" value="jg2732"/>
</dbReference>
<reference evidence="3" key="1">
    <citation type="submission" date="2022-11" db="UniProtKB">
        <authorList>
            <consortium name="WormBaseParasite"/>
        </authorList>
    </citation>
    <scope>IDENTIFICATION</scope>
</reference>
<accession>A0A915E642</accession>
<organism evidence="2 3">
    <name type="scientific">Ditylenchus dipsaci</name>
    <dbReference type="NCBI Taxonomy" id="166011"/>
    <lineage>
        <taxon>Eukaryota</taxon>
        <taxon>Metazoa</taxon>
        <taxon>Ecdysozoa</taxon>
        <taxon>Nematoda</taxon>
        <taxon>Chromadorea</taxon>
        <taxon>Rhabditida</taxon>
        <taxon>Tylenchina</taxon>
        <taxon>Tylenchomorpha</taxon>
        <taxon>Sphaerularioidea</taxon>
        <taxon>Anguinidae</taxon>
        <taxon>Anguininae</taxon>
        <taxon>Ditylenchus</taxon>
    </lineage>
</organism>
<feature type="compositionally biased region" description="Polar residues" evidence="1">
    <location>
        <begin position="128"/>
        <end position="140"/>
    </location>
</feature>
<feature type="region of interest" description="Disordered" evidence="1">
    <location>
        <begin position="118"/>
        <end position="140"/>
    </location>
</feature>
<dbReference type="Proteomes" id="UP000887574">
    <property type="component" value="Unplaced"/>
</dbReference>
<name>A0A915E642_9BILA</name>
<evidence type="ECO:0000313" key="3">
    <source>
        <dbReference type="WBParaSite" id="jg2732"/>
    </source>
</evidence>
<feature type="compositionally biased region" description="Basic residues" evidence="1">
    <location>
        <begin position="64"/>
        <end position="84"/>
    </location>
</feature>
<sequence>MSKCCIALLCATLIFSVFLKYSFYLHLAPRSLQNSAKLGLATNRLNSSFLQRLPRSSATSDKPKPRKLTTRKRRRTTSRSKAKSGKAVKELNGKCAANRECKLGTLCSAWPSFARGDGIKPKSRGNESPKSSGTCQSAGDLSSKADYRQWLEHIKEEYNEEEKVTVLECKPSSAKGQIGRILYMKLGKK</sequence>